<dbReference type="AlphaFoldDB" id="F0X9K5"/>
<dbReference type="RefSeq" id="XP_014174909.1">
    <property type="nucleotide sequence ID" value="XM_014319434.1"/>
</dbReference>
<gene>
    <name evidence="1" type="ORF">CMQ_3496</name>
</gene>
<protein>
    <submittedName>
        <fullName evidence="1">Ran exchange factor prp20</fullName>
    </submittedName>
</protein>
<dbReference type="PANTHER" id="PTHR45982">
    <property type="entry name" value="REGULATOR OF CHROMOSOME CONDENSATION"/>
    <property type="match status" value="1"/>
</dbReference>
<dbReference type="Pfam" id="PF13540">
    <property type="entry name" value="RCC1_2"/>
    <property type="match status" value="1"/>
</dbReference>
<accession>F0X9K5</accession>
<dbReference type="InterPro" id="IPR051553">
    <property type="entry name" value="Ran_GTPase-activating"/>
</dbReference>
<dbReference type="GeneID" id="25976602"/>
<reference evidence="1 2" key="1">
    <citation type="journal article" date="2011" name="Proc. Natl. Acad. Sci. U.S.A.">
        <title>Genome and transcriptome analyses of the mountain pine beetle-fungal symbiont Grosmannia clavigera, a lodgepole pine pathogen.</title>
        <authorList>
            <person name="DiGuistini S."/>
            <person name="Wang Y."/>
            <person name="Liao N.Y."/>
            <person name="Taylor G."/>
            <person name="Tanguay P."/>
            <person name="Feau N."/>
            <person name="Henrissat B."/>
            <person name="Chan S.K."/>
            <person name="Hesse-Orce U."/>
            <person name="Alamouti S.M."/>
            <person name="Tsui C.K.M."/>
            <person name="Docking R.T."/>
            <person name="Levasseur A."/>
            <person name="Haridas S."/>
            <person name="Robertson G."/>
            <person name="Birol I."/>
            <person name="Holt R.A."/>
            <person name="Marra M.A."/>
            <person name="Hamelin R.C."/>
            <person name="Hirst M."/>
            <person name="Jones S.J.M."/>
            <person name="Bohlmann J."/>
            <person name="Breuil C."/>
        </authorList>
    </citation>
    <scope>NUCLEOTIDE SEQUENCE [LARGE SCALE GENOMIC DNA]</scope>
    <source>
        <strain evidence="2">kw1407 / UAMH 11150</strain>
    </source>
</reference>
<keyword evidence="2" id="KW-1185">Reference proteome</keyword>
<evidence type="ECO:0000313" key="1">
    <source>
        <dbReference type="EMBL" id="EFX05427.1"/>
    </source>
</evidence>
<name>F0X9K5_GROCL</name>
<evidence type="ECO:0000313" key="2">
    <source>
        <dbReference type="Proteomes" id="UP000007796"/>
    </source>
</evidence>
<sequence length="128" mass="13217">MEIRALANQGVVVLEGGGHHSVAVTSDGRCLAWGRLDNRQLGVVFEKSHPAVQTDERDHTLMVTRAASHAAFAAGFNEQGQLGLGAGASDEVTTAQQISGKALKGRTLTWAGAGGQFSMLAGPHVNGA</sequence>
<dbReference type="STRING" id="655863.F0X9K5"/>
<dbReference type="SUPFAM" id="SSF50985">
    <property type="entry name" value="RCC1/BLIP-II"/>
    <property type="match status" value="1"/>
</dbReference>
<proteinExistence type="predicted"/>
<organism evidence="2">
    <name type="scientific">Grosmannia clavigera (strain kw1407 / UAMH 11150)</name>
    <name type="common">Blue stain fungus</name>
    <name type="synonym">Graphiocladiella clavigera</name>
    <dbReference type="NCBI Taxonomy" id="655863"/>
    <lineage>
        <taxon>Eukaryota</taxon>
        <taxon>Fungi</taxon>
        <taxon>Dikarya</taxon>
        <taxon>Ascomycota</taxon>
        <taxon>Pezizomycotina</taxon>
        <taxon>Sordariomycetes</taxon>
        <taxon>Sordariomycetidae</taxon>
        <taxon>Ophiostomatales</taxon>
        <taxon>Ophiostomataceae</taxon>
        <taxon>Leptographium</taxon>
    </lineage>
</organism>
<dbReference type="GO" id="GO:0005085">
    <property type="term" value="F:guanyl-nucleotide exchange factor activity"/>
    <property type="evidence" value="ECO:0007669"/>
    <property type="project" value="TreeGrafter"/>
</dbReference>
<dbReference type="InterPro" id="IPR009091">
    <property type="entry name" value="RCC1/BLIP-II"/>
</dbReference>
<dbReference type="GO" id="GO:0005737">
    <property type="term" value="C:cytoplasm"/>
    <property type="evidence" value="ECO:0007669"/>
    <property type="project" value="TreeGrafter"/>
</dbReference>
<dbReference type="InParanoid" id="F0X9K5"/>
<dbReference type="PANTHER" id="PTHR45982:SF1">
    <property type="entry name" value="REGULATOR OF CHROMOSOME CONDENSATION"/>
    <property type="match status" value="1"/>
</dbReference>
<dbReference type="OrthoDB" id="61110at2759"/>
<dbReference type="Gene3D" id="2.130.10.30">
    <property type="entry name" value="Regulator of chromosome condensation 1/beta-lactamase-inhibitor protein II"/>
    <property type="match status" value="1"/>
</dbReference>
<dbReference type="EMBL" id="GL629735">
    <property type="protein sequence ID" value="EFX05427.1"/>
    <property type="molecule type" value="Genomic_DNA"/>
</dbReference>
<dbReference type="HOGENOM" id="CLU_1959822_0_0_1"/>
<dbReference type="Proteomes" id="UP000007796">
    <property type="component" value="Unassembled WGS sequence"/>
</dbReference>